<sequence length="92" mass="10678">MKVECPTTQAVINRMVNRANKGMKKFGVTMSQRDDYTPARLLREAQEEALDLAIYLEELIDRLTLSDKYQEWRSRDKIHLTPNNTSPAPLNK</sequence>
<name>A0A0F9LJY0_9ZZZZ</name>
<evidence type="ECO:0000313" key="1">
    <source>
        <dbReference type="EMBL" id="KKM64535.1"/>
    </source>
</evidence>
<protein>
    <submittedName>
        <fullName evidence="1">Uncharacterized protein</fullName>
    </submittedName>
</protein>
<dbReference type="EMBL" id="LAZR01010883">
    <property type="protein sequence ID" value="KKM64535.1"/>
    <property type="molecule type" value="Genomic_DNA"/>
</dbReference>
<comment type="caution">
    <text evidence="1">The sequence shown here is derived from an EMBL/GenBank/DDBJ whole genome shotgun (WGS) entry which is preliminary data.</text>
</comment>
<dbReference type="AlphaFoldDB" id="A0A0F9LJY0"/>
<proteinExistence type="predicted"/>
<organism evidence="1">
    <name type="scientific">marine sediment metagenome</name>
    <dbReference type="NCBI Taxonomy" id="412755"/>
    <lineage>
        <taxon>unclassified sequences</taxon>
        <taxon>metagenomes</taxon>
        <taxon>ecological metagenomes</taxon>
    </lineage>
</organism>
<gene>
    <name evidence="1" type="ORF">LCGC14_1500500</name>
</gene>
<reference evidence="1" key="1">
    <citation type="journal article" date="2015" name="Nature">
        <title>Complex archaea that bridge the gap between prokaryotes and eukaryotes.</title>
        <authorList>
            <person name="Spang A."/>
            <person name="Saw J.H."/>
            <person name="Jorgensen S.L."/>
            <person name="Zaremba-Niedzwiedzka K."/>
            <person name="Martijn J."/>
            <person name="Lind A.E."/>
            <person name="van Eijk R."/>
            <person name="Schleper C."/>
            <person name="Guy L."/>
            <person name="Ettema T.J."/>
        </authorList>
    </citation>
    <scope>NUCLEOTIDE SEQUENCE</scope>
</reference>
<accession>A0A0F9LJY0</accession>